<evidence type="ECO:0000256" key="7">
    <source>
        <dbReference type="ARBA" id="ARBA00022989"/>
    </source>
</evidence>
<dbReference type="InterPro" id="IPR001734">
    <property type="entry name" value="Na/solute_symporter"/>
</dbReference>
<evidence type="ECO:0000256" key="12">
    <source>
        <dbReference type="ARBA" id="ARBA00033708"/>
    </source>
</evidence>
<dbReference type="AlphaFoldDB" id="A0A7V3E6K3"/>
<dbReference type="CDD" id="cd10322">
    <property type="entry name" value="SLC5sbd"/>
    <property type="match status" value="1"/>
</dbReference>
<feature type="transmembrane region" description="Helical" evidence="14">
    <location>
        <begin position="148"/>
        <end position="166"/>
    </location>
</feature>
<dbReference type="GO" id="GO:0006814">
    <property type="term" value="P:sodium ion transport"/>
    <property type="evidence" value="ECO:0007669"/>
    <property type="project" value="UniProtKB-KW"/>
</dbReference>
<evidence type="ECO:0000256" key="4">
    <source>
        <dbReference type="ARBA" id="ARBA00022475"/>
    </source>
</evidence>
<keyword evidence="4" id="KW-1003">Cell membrane</keyword>
<keyword evidence="9" id="KW-0406">Ion transport</keyword>
<keyword evidence="5 14" id="KW-0812">Transmembrane</keyword>
<feature type="transmembrane region" description="Helical" evidence="14">
    <location>
        <begin position="6"/>
        <end position="25"/>
    </location>
</feature>
<dbReference type="InterPro" id="IPR050277">
    <property type="entry name" value="Sodium:Solute_Symporter"/>
</dbReference>
<keyword evidence="11" id="KW-0739">Sodium transport</keyword>
<evidence type="ECO:0000256" key="5">
    <source>
        <dbReference type="ARBA" id="ARBA00022692"/>
    </source>
</evidence>
<evidence type="ECO:0000313" key="15">
    <source>
        <dbReference type="EMBL" id="HFI91115.1"/>
    </source>
</evidence>
<protein>
    <submittedName>
        <fullName evidence="15">Sodium:solute symporter family protein</fullName>
    </submittedName>
</protein>
<accession>A0A7V3E6K3</accession>
<dbReference type="PANTHER" id="PTHR48086">
    <property type="entry name" value="SODIUM/PROLINE SYMPORTER-RELATED"/>
    <property type="match status" value="1"/>
</dbReference>
<evidence type="ECO:0000256" key="13">
    <source>
        <dbReference type="RuleBase" id="RU362091"/>
    </source>
</evidence>
<organism evidence="15">
    <name type="scientific">Ignavibacterium album</name>
    <dbReference type="NCBI Taxonomy" id="591197"/>
    <lineage>
        <taxon>Bacteria</taxon>
        <taxon>Pseudomonadati</taxon>
        <taxon>Ignavibacteriota</taxon>
        <taxon>Ignavibacteria</taxon>
        <taxon>Ignavibacteriales</taxon>
        <taxon>Ignavibacteriaceae</taxon>
        <taxon>Ignavibacterium</taxon>
    </lineage>
</organism>
<dbReference type="GO" id="GO:0005886">
    <property type="term" value="C:plasma membrane"/>
    <property type="evidence" value="ECO:0007669"/>
    <property type="project" value="UniProtKB-SubCell"/>
</dbReference>
<evidence type="ECO:0000256" key="10">
    <source>
        <dbReference type="ARBA" id="ARBA00023136"/>
    </source>
</evidence>
<dbReference type="PANTHER" id="PTHR48086:SF3">
    <property type="entry name" value="SODIUM_PROLINE SYMPORTER"/>
    <property type="match status" value="1"/>
</dbReference>
<evidence type="ECO:0000256" key="14">
    <source>
        <dbReference type="SAM" id="Phobius"/>
    </source>
</evidence>
<evidence type="ECO:0000256" key="3">
    <source>
        <dbReference type="ARBA" id="ARBA00022448"/>
    </source>
</evidence>
<feature type="transmembrane region" description="Helical" evidence="14">
    <location>
        <begin position="308"/>
        <end position="328"/>
    </location>
</feature>
<sequence>MILFSFEDITVILIFFALLLLIGFASSKKSKDATDYLLAGRNLNLFLFVLVTVSTWYGGILGVGEFTYRYGLLSWFTQGLPYYFFAILFAIFFAEKIREASLFTIPDKLFEVYGKNVSVLSAVIVFILVSPAPYLLMTATLMKEIFQVDYLLALVISFILSGSYLIKGGFRSNVYVDAFQFFVMFIGFIVAVIICFSTLGGIEFLIKNLPSTHLKITGDASPTFIIVWFLIALWTFADPGFHQRAYAAKNGNVAKWGIIISIFFWMFFDFLTTSTGLFARALFPNLEQPVLAFPFLAEKILSPGWKGIFYAGMFATIISTLNSFLFLSGTTIGRDFFYRLNPQVTDDKLKLFTSFGIIISGIISVIISYLIPSVVQIWYTIGSLFIPAIIPAVVSSYYTKFRIEKSLMMIEMLIALIAGTIWYFIRNNFYGMILFEIEPMLIGLSFALIVHSIGLLRKSFLFNK</sequence>
<dbReference type="GO" id="GO:0015293">
    <property type="term" value="F:symporter activity"/>
    <property type="evidence" value="ECO:0007669"/>
    <property type="project" value="UniProtKB-KW"/>
</dbReference>
<dbReference type="EMBL" id="DSUJ01000008">
    <property type="protein sequence ID" value="HFI91115.1"/>
    <property type="molecule type" value="Genomic_DNA"/>
</dbReference>
<dbReference type="PROSITE" id="PS50283">
    <property type="entry name" value="NA_SOLUT_SYMP_3"/>
    <property type="match status" value="1"/>
</dbReference>
<evidence type="ECO:0000256" key="6">
    <source>
        <dbReference type="ARBA" id="ARBA00022847"/>
    </source>
</evidence>
<comment type="caution">
    <text evidence="15">The sequence shown here is derived from an EMBL/GenBank/DDBJ whole genome shotgun (WGS) entry which is preliminary data.</text>
</comment>
<keyword evidence="8" id="KW-0915">Sodium</keyword>
<comment type="catalytic activity">
    <reaction evidence="12">
        <text>L-proline(in) + Na(+)(in) = L-proline(out) + Na(+)(out)</text>
        <dbReference type="Rhea" id="RHEA:28967"/>
        <dbReference type="ChEBI" id="CHEBI:29101"/>
        <dbReference type="ChEBI" id="CHEBI:60039"/>
    </reaction>
</comment>
<name>A0A7V3E6K3_9BACT</name>
<dbReference type="Pfam" id="PF00474">
    <property type="entry name" value="SSF"/>
    <property type="match status" value="1"/>
</dbReference>
<evidence type="ECO:0000256" key="9">
    <source>
        <dbReference type="ARBA" id="ARBA00023065"/>
    </source>
</evidence>
<feature type="transmembrane region" description="Helical" evidence="14">
    <location>
        <begin position="80"/>
        <end position="97"/>
    </location>
</feature>
<comment type="similarity">
    <text evidence="2 13">Belongs to the sodium:solute symporter (SSF) (TC 2.A.21) family.</text>
</comment>
<feature type="transmembrane region" description="Helical" evidence="14">
    <location>
        <begin position="437"/>
        <end position="456"/>
    </location>
</feature>
<feature type="transmembrane region" description="Helical" evidence="14">
    <location>
        <begin position="178"/>
        <end position="200"/>
    </location>
</feature>
<comment type="subcellular location">
    <subcellularLocation>
        <location evidence="1">Cell membrane</location>
        <topology evidence="1">Multi-pass membrane protein</topology>
    </subcellularLocation>
</comment>
<keyword evidence="10 14" id="KW-0472">Membrane</keyword>
<reference evidence="15" key="1">
    <citation type="journal article" date="2020" name="mSystems">
        <title>Genome- and Community-Level Interaction Insights into Carbon Utilization and Element Cycling Functions of Hydrothermarchaeota in Hydrothermal Sediment.</title>
        <authorList>
            <person name="Zhou Z."/>
            <person name="Liu Y."/>
            <person name="Xu W."/>
            <person name="Pan J."/>
            <person name="Luo Z.H."/>
            <person name="Li M."/>
        </authorList>
    </citation>
    <scope>NUCLEOTIDE SEQUENCE [LARGE SCALE GENOMIC DNA]</scope>
    <source>
        <strain evidence="15">SpSt-479</strain>
    </source>
</reference>
<keyword evidence="7 14" id="KW-1133">Transmembrane helix</keyword>
<keyword evidence="6" id="KW-0769">Symport</keyword>
<keyword evidence="3" id="KW-0813">Transport</keyword>
<feature type="transmembrane region" description="Helical" evidence="14">
    <location>
        <begin position="117"/>
        <end position="136"/>
    </location>
</feature>
<dbReference type="Gene3D" id="1.20.1730.10">
    <property type="entry name" value="Sodium/glucose cotransporter"/>
    <property type="match status" value="1"/>
</dbReference>
<gene>
    <name evidence="15" type="ORF">ENS31_06220</name>
</gene>
<evidence type="ECO:0000256" key="11">
    <source>
        <dbReference type="ARBA" id="ARBA00023201"/>
    </source>
</evidence>
<evidence type="ECO:0000256" key="2">
    <source>
        <dbReference type="ARBA" id="ARBA00006434"/>
    </source>
</evidence>
<dbReference type="InterPro" id="IPR038377">
    <property type="entry name" value="Na/Glc_symporter_sf"/>
</dbReference>
<feature type="transmembrane region" description="Helical" evidence="14">
    <location>
        <begin position="377"/>
        <end position="399"/>
    </location>
</feature>
<feature type="transmembrane region" description="Helical" evidence="14">
    <location>
        <begin position="349"/>
        <end position="371"/>
    </location>
</feature>
<feature type="transmembrane region" description="Helical" evidence="14">
    <location>
        <begin position="406"/>
        <end position="425"/>
    </location>
</feature>
<proteinExistence type="inferred from homology"/>
<evidence type="ECO:0000256" key="8">
    <source>
        <dbReference type="ARBA" id="ARBA00023053"/>
    </source>
</evidence>
<feature type="transmembrane region" description="Helical" evidence="14">
    <location>
        <begin position="45"/>
        <end position="68"/>
    </location>
</feature>
<feature type="transmembrane region" description="Helical" evidence="14">
    <location>
        <begin position="220"/>
        <end position="237"/>
    </location>
</feature>
<feature type="transmembrane region" description="Helical" evidence="14">
    <location>
        <begin position="258"/>
        <end position="283"/>
    </location>
</feature>
<evidence type="ECO:0000256" key="1">
    <source>
        <dbReference type="ARBA" id="ARBA00004651"/>
    </source>
</evidence>